<feature type="domain" description="Clr5" evidence="2">
    <location>
        <begin position="42"/>
        <end position="92"/>
    </location>
</feature>
<dbReference type="EMBL" id="ML996569">
    <property type="protein sequence ID" value="KAF2759648.1"/>
    <property type="molecule type" value="Genomic_DNA"/>
</dbReference>
<reference evidence="3" key="1">
    <citation type="journal article" date="2020" name="Stud. Mycol.">
        <title>101 Dothideomycetes genomes: a test case for predicting lifestyles and emergence of pathogens.</title>
        <authorList>
            <person name="Haridas S."/>
            <person name="Albert R."/>
            <person name="Binder M."/>
            <person name="Bloem J."/>
            <person name="Labutti K."/>
            <person name="Salamov A."/>
            <person name="Andreopoulos B."/>
            <person name="Baker S."/>
            <person name="Barry K."/>
            <person name="Bills G."/>
            <person name="Bluhm B."/>
            <person name="Cannon C."/>
            <person name="Castanera R."/>
            <person name="Culley D."/>
            <person name="Daum C."/>
            <person name="Ezra D."/>
            <person name="Gonzalez J."/>
            <person name="Henrissat B."/>
            <person name="Kuo A."/>
            <person name="Liang C."/>
            <person name="Lipzen A."/>
            <person name="Lutzoni F."/>
            <person name="Magnuson J."/>
            <person name="Mondo S."/>
            <person name="Nolan M."/>
            <person name="Ohm R."/>
            <person name="Pangilinan J."/>
            <person name="Park H.-J."/>
            <person name="Ramirez L."/>
            <person name="Alfaro M."/>
            <person name="Sun H."/>
            <person name="Tritt A."/>
            <person name="Yoshinaga Y."/>
            <person name="Zwiers L.-H."/>
            <person name="Turgeon B."/>
            <person name="Goodwin S."/>
            <person name="Spatafora J."/>
            <person name="Crous P."/>
            <person name="Grigoriev I."/>
        </authorList>
    </citation>
    <scope>NUCLEOTIDE SEQUENCE</scope>
    <source>
        <strain evidence="3">CBS 121739</strain>
    </source>
</reference>
<dbReference type="Pfam" id="PF14420">
    <property type="entry name" value="Clr5"/>
    <property type="match status" value="1"/>
</dbReference>
<evidence type="ECO:0000313" key="4">
    <source>
        <dbReference type="Proteomes" id="UP000799437"/>
    </source>
</evidence>
<gene>
    <name evidence="3" type="ORF">EJ05DRAFT_305570</name>
</gene>
<keyword evidence="4" id="KW-1185">Reference proteome</keyword>
<name>A0A6A6W9V2_9PEZI</name>
<evidence type="ECO:0000256" key="1">
    <source>
        <dbReference type="SAM" id="MobiDB-lite"/>
    </source>
</evidence>
<dbReference type="Proteomes" id="UP000799437">
    <property type="component" value="Unassembled WGS sequence"/>
</dbReference>
<protein>
    <recommendedName>
        <fullName evidence="2">Clr5 domain-containing protein</fullName>
    </recommendedName>
</protein>
<sequence>MVEAPIHIKTEEPKMDFWIHHHNQFNIHMFDRQSQPRQTLHQRDWNSHRAEIEQLYAQQELRTVMTYMEDTYAFHATEKQWKSQLRKWGMKKRTGGSDYKAMLKKRRERERERPGIRTEFFLRGELISQAKIDRYESEARKKGKITKDDMFEEVRRNPSISNVQNASNQPKHVRIS</sequence>
<dbReference type="AlphaFoldDB" id="A0A6A6W9V2"/>
<dbReference type="PANTHER" id="PTHR38788">
    <property type="entry name" value="CLR5 DOMAIN-CONTAINING PROTEIN"/>
    <property type="match status" value="1"/>
</dbReference>
<evidence type="ECO:0000313" key="3">
    <source>
        <dbReference type="EMBL" id="KAF2759648.1"/>
    </source>
</evidence>
<feature type="region of interest" description="Disordered" evidence="1">
    <location>
        <begin position="151"/>
        <end position="176"/>
    </location>
</feature>
<feature type="compositionally biased region" description="Polar residues" evidence="1">
    <location>
        <begin position="158"/>
        <end position="170"/>
    </location>
</feature>
<evidence type="ECO:0000259" key="2">
    <source>
        <dbReference type="Pfam" id="PF14420"/>
    </source>
</evidence>
<dbReference type="InterPro" id="IPR025676">
    <property type="entry name" value="Clr5_dom"/>
</dbReference>
<dbReference type="RefSeq" id="XP_033602099.1">
    <property type="nucleotide sequence ID" value="XM_033740638.1"/>
</dbReference>
<dbReference type="PANTHER" id="PTHR38788:SF3">
    <property type="entry name" value="CLR5 DOMAIN-CONTAINING PROTEIN"/>
    <property type="match status" value="1"/>
</dbReference>
<dbReference type="OrthoDB" id="3945251at2759"/>
<dbReference type="GeneID" id="54481692"/>
<proteinExistence type="predicted"/>
<accession>A0A6A6W9V2</accession>
<organism evidence="3 4">
    <name type="scientific">Pseudovirgaria hyperparasitica</name>
    <dbReference type="NCBI Taxonomy" id="470096"/>
    <lineage>
        <taxon>Eukaryota</taxon>
        <taxon>Fungi</taxon>
        <taxon>Dikarya</taxon>
        <taxon>Ascomycota</taxon>
        <taxon>Pezizomycotina</taxon>
        <taxon>Dothideomycetes</taxon>
        <taxon>Dothideomycetes incertae sedis</taxon>
        <taxon>Acrospermales</taxon>
        <taxon>Acrospermaceae</taxon>
        <taxon>Pseudovirgaria</taxon>
    </lineage>
</organism>